<evidence type="ECO:0000256" key="1">
    <source>
        <dbReference type="ARBA" id="ARBA00001974"/>
    </source>
</evidence>
<protein>
    <recommendedName>
        <fullName evidence="5">Berberine/berberine-like domain-containing protein</fullName>
    </recommendedName>
</protein>
<evidence type="ECO:0000256" key="2">
    <source>
        <dbReference type="ARBA" id="ARBA00022630"/>
    </source>
</evidence>
<dbReference type="Gene3D" id="3.30.465.10">
    <property type="match status" value="1"/>
</dbReference>
<name>A0AAV3UJV0_9EURY</name>
<sequence length="97" mass="11318">MDPSATAFPHRDAAFSFTVAPKWTDPGRDDELISWAREFHEAMSPYAADGVYVNYLDDEEDRVRTAYGERYERLVDLKNEWDPANLFRMNQDIKLTV</sequence>
<dbReference type="AlphaFoldDB" id="A0AAV3UJV0"/>
<evidence type="ECO:0000313" key="7">
    <source>
        <dbReference type="Proteomes" id="UP001501729"/>
    </source>
</evidence>
<reference evidence="6 7" key="1">
    <citation type="journal article" date="2019" name="Int. J. Syst. Evol. Microbiol.">
        <title>The Global Catalogue of Microorganisms (GCM) 10K type strain sequencing project: providing services to taxonomists for standard genome sequencing and annotation.</title>
        <authorList>
            <consortium name="The Broad Institute Genomics Platform"/>
            <consortium name="The Broad Institute Genome Sequencing Center for Infectious Disease"/>
            <person name="Wu L."/>
            <person name="Ma J."/>
        </authorList>
    </citation>
    <scope>NUCLEOTIDE SEQUENCE [LARGE SCALE GENOMIC DNA]</scope>
    <source>
        <strain evidence="6 7">JCM 17504</strain>
    </source>
</reference>
<dbReference type="InterPro" id="IPR050416">
    <property type="entry name" value="FAD-linked_Oxidoreductase"/>
</dbReference>
<dbReference type="Gene3D" id="3.40.462.20">
    <property type="match status" value="1"/>
</dbReference>
<dbReference type="Proteomes" id="UP001501729">
    <property type="component" value="Unassembled WGS sequence"/>
</dbReference>
<evidence type="ECO:0000259" key="5">
    <source>
        <dbReference type="Pfam" id="PF08031"/>
    </source>
</evidence>
<dbReference type="InterPro" id="IPR016169">
    <property type="entry name" value="FAD-bd_PCMH_sub2"/>
</dbReference>
<keyword evidence="4" id="KW-0560">Oxidoreductase</keyword>
<keyword evidence="7" id="KW-1185">Reference proteome</keyword>
<organism evidence="6 7">
    <name type="scientific">Haladaptatus pallidirubidus</name>
    <dbReference type="NCBI Taxonomy" id="1008152"/>
    <lineage>
        <taxon>Archaea</taxon>
        <taxon>Methanobacteriati</taxon>
        <taxon>Methanobacteriota</taxon>
        <taxon>Stenosarchaea group</taxon>
        <taxon>Halobacteria</taxon>
        <taxon>Halobacteriales</taxon>
        <taxon>Haladaptataceae</taxon>
        <taxon>Haladaptatus</taxon>
    </lineage>
</organism>
<proteinExistence type="predicted"/>
<dbReference type="Pfam" id="PF08031">
    <property type="entry name" value="BBE"/>
    <property type="match status" value="1"/>
</dbReference>
<gene>
    <name evidence="6" type="ORF">GCM10025751_32430</name>
</gene>
<dbReference type="InterPro" id="IPR012951">
    <property type="entry name" value="BBE"/>
</dbReference>
<feature type="domain" description="Berberine/berberine-like" evidence="5">
    <location>
        <begin position="51"/>
        <end position="93"/>
    </location>
</feature>
<dbReference type="PANTHER" id="PTHR42973">
    <property type="entry name" value="BINDING OXIDOREDUCTASE, PUTATIVE (AFU_ORTHOLOGUE AFUA_1G17690)-RELATED"/>
    <property type="match status" value="1"/>
</dbReference>
<dbReference type="PANTHER" id="PTHR42973:SF39">
    <property type="entry name" value="FAD-BINDING PCMH-TYPE DOMAIN-CONTAINING PROTEIN"/>
    <property type="match status" value="1"/>
</dbReference>
<dbReference type="GO" id="GO:0050660">
    <property type="term" value="F:flavin adenine dinucleotide binding"/>
    <property type="evidence" value="ECO:0007669"/>
    <property type="project" value="InterPro"/>
</dbReference>
<evidence type="ECO:0000256" key="3">
    <source>
        <dbReference type="ARBA" id="ARBA00022827"/>
    </source>
</evidence>
<dbReference type="GO" id="GO:0016491">
    <property type="term" value="F:oxidoreductase activity"/>
    <property type="evidence" value="ECO:0007669"/>
    <property type="project" value="UniProtKB-KW"/>
</dbReference>
<keyword evidence="3" id="KW-0274">FAD</keyword>
<dbReference type="EMBL" id="BAABKX010000013">
    <property type="protein sequence ID" value="GAA5054197.1"/>
    <property type="molecule type" value="Genomic_DNA"/>
</dbReference>
<accession>A0AAV3UJV0</accession>
<keyword evidence="2" id="KW-0285">Flavoprotein</keyword>
<comment type="cofactor">
    <cofactor evidence="1">
        <name>FAD</name>
        <dbReference type="ChEBI" id="CHEBI:57692"/>
    </cofactor>
</comment>
<evidence type="ECO:0000256" key="4">
    <source>
        <dbReference type="ARBA" id="ARBA00023002"/>
    </source>
</evidence>
<evidence type="ECO:0000313" key="6">
    <source>
        <dbReference type="EMBL" id="GAA5054197.1"/>
    </source>
</evidence>
<comment type="caution">
    <text evidence="6">The sequence shown here is derived from an EMBL/GenBank/DDBJ whole genome shotgun (WGS) entry which is preliminary data.</text>
</comment>